<name>A0A7S7SJU5_PALFE</name>
<dbReference type="Pfam" id="PF06245">
    <property type="entry name" value="DUF1015"/>
    <property type="match status" value="1"/>
</dbReference>
<dbReference type="AlphaFoldDB" id="A0A7S7SJU5"/>
<sequence length="386" mass="42502">MANIHPLHALRYTPAAGDIAELATLPYDVIPPALEADYKSRSPYNFAHLILPQGDYAGAAARLSAWKQEGIVARDPEEAFFVYEQTFPAPGTGEILTRRGFVGLGDTEDYGTNVFRHEWTMSGPKEDRFRLLQATQVQFDSIFMLFPDPSGTVEAKLAAVCATEPDLVYSDHEQTQHKLWRVADAAWSSSMQALMSDRPLLIADGHHRYETALRMGQPRTLMTFVSLDSPGLRCFATHRIVHSLKDFQPEAFLAKLPNVGDGIEPLVSPAGAIRFGVVMENGAFHCDVPANEGALNVAVLQDSILTPLLGITPEVVTAGTNLRYKRTREEALAEVKEGRAQITFLLEDLPIDGMARVSFGGQVLPQKSTYFYPKMGSGLVMLELEP</sequence>
<evidence type="ECO:0000313" key="1">
    <source>
        <dbReference type="EMBL" id="QOY86320.1"/>
    </source>
</evidence>
<reference evidence="1 2" key="1">
    <citation type="submission" date="2020-10" db="EMBL/GenBank/DDBJ databases">
        <title>Complete genome sequence of Paludibaculum fermentans P105T, a facultatively anaerobic acidobacterium capable of dissimilatory Fe(III) reduction.</title>
        <authorList>
            <person name="Dedysh S.N."/>
            <person name="Beletsky A.V."/>
            <person name="Kulichevskaya I.S."/>
            <person name="Mardanov A.V."/>
            <person name="Ravin N.V."/>
        </authorList>
    </citation>
    <scope>NUCLEOTIDE SEQUENCE [LARGE SCALE GENOMIC DNA]</scope>
    <source>
        <strain evidence="1 2">P105</strain>
    </source>
</reference>
<protein>
    <submittedName>
        <fullName evidence="1">DUF1015 domain-containing protein</fullName>
    </submittedName>
</protein>
<gene>
    <name evidence="1" type="ORF">IRI77_26400</name>
</gene>
<dbReference type="EMBL" id="CP063849">
    <property type="protein sequence ID" value="QOY86320.1"/>
    <property type="molecule type" value="Genomic_DNA"/>
</dbReference>
<evidence type="ECO:0000313" key="2">
    <source>
        <dbReference type="Proteomes" id="UP000593892"/>
    </source>
</evidence>
<dbReference type="Proteomes" id="UP000593892">
    <property type="component" value="Chromosome"/>
</dbReference>
<keyword evidence="2" id="KW-1185">Reference proteome</keyword>
<dbReference type="KEGG" id="pfer:IRI77_26400"/>
<dbReference type="RefSeq" id="WP_194447989.1">
    <property type="nucleotide sequence ID" value="NZ_CP063849.1"/>
</dbReference>
<organism evidence="1 2">
    <name type="scientific">Paludibaculum fermentans</name>
    <dbReference type="NCBI Taxonomy" id="1473598"/>
    <lineage>
        <taxon>Bacteria</taxon>
        <taxon>Pseudomonadati</taxon>
        <taxon>Acidobacteriota</taxon>
        <taxon>Terriglobia</taxon>
        <taxon>Bryobacterales</taxon>
        <taxon>Bryobacteraceae</taxon>
        <taxon>Paludibaculum</taxon>
    </lineage>
</organism>
<dbReference type="PANTHER" id="PTHR36454:SF1">
    <property type="entry name" value="DUF1015 DOMAIN-CONTAINING PROTEIN"/>
    <property type="match status" value="1"/>
</dbReference>
<accession>A0A7S7SJU5</accession>
<dbReference type="PANTHER" id="PTHR36454">
    <property type="entry name" value="LMO2823 PROTEIN"/>
    <property type="match status" value="1"/>
</dbReference>
<dbReference type="InterPro" id="IPR008323">
    <property type="entry name" value="UCP033563"/>
</dbReference>
<proteinExistence type="predicted"/>